<feature type="transmembrane region" description="Helical" evidence="16">
    <location>
        <begin position="549"/>
        <end position="566"/>
    </location>
</feature>
<dbReference type="InterPro" id="IPR010934">
    <property type="entry name" value="NADH_DH_su5_C"/>
</dbReference>
<keyword evidence="4 16" id="KW-0813">Transport</keyword>
<dbReference type="EC" id="7.1.1.2" evidence="2 16"/>
<comment type="subcellular location">
    <subcellularLocation>
        <location evidence="1">Mitochondrion inner membrane</location>
        <topology evidence="1">Multi-pass membrane protein</topology>
    </subcellularLocation>
</comment>
<keyword evidence="11 16" id="KW-0520">NAD</keyword>
<keyword evidence="13 16" id="KW-0496">Mitochondrion</keyword>
<feature type="transmembrane region" description="Helical" evidence="16">
    <location>
        <begin position="51"/>
        <end position="74"/>
    </location>
</feature>
<feature type="transmembrane region" description="Helical" evidence="16">
    <location>
        <begin position="215"/>
        <end position="234"/>
    </location>
</feature>
<comment type="catalytic activity">
    <reaction evidence="15 16">
        <text>a ubiquinone + NADH + 5 H(+)(in) = a ubiquinol + NAD(+) + 4 H(+)(out)</text>
        <dbReference type="Rhea" id="RHEA:29091"/>
        <dbReference type="Rhea" id="RHEA-COMP:9565"/>
        <dbReference type="Rhea" id="RHEA-COMP:9566"/>
        <dbReference type="ChEBI" id="CHEBI:15378"/>
        <dbReference type="ChEBI" id="CHEBI:16389"/>
        <dbReference type="ChEBI" id="CHEBI:17976"/>
        <dbReference type="ChEBI" id="CHEBI:57540"/>
        <dbReference type="ChEBI" id="CHEBI:57945"/>
        <dbReference type="EC" id="7.1.1.2"/>
    </reaction>
</comment>
<dbReference type="GO" id="GO:0042773">
    <property type="term" value="P:ATP synthesis coupled electron transport"/>
    <property type="evidence" value="ECO:0007669"/>
    <property type="project" value="InterPro"/>
</dbReference>
<protein>
    <recommendedName>
        <fullName evidence="3 16">NADH-ubiquinone oxidoreductase chain 5</fullName>
        <ecNumber evidence="2 16">7.1.1.2</ecNumber>
    </recommendedName>
</protein>
<keyword evidence="5" id="KW-0679">Respiratory chain</keyword>
<dbReference type="EMBL" id="LT159848">
    <property type="protein sequence ID" value="CVK87298.1"/>
    <property type="molecule type" value="Genomic_DNA"/>
</dbReference>
<dbReference type="PRINTS" id="PR01434">
    <property type="entry name" value="NADHDHGNASE5"/>
</dbReference>
<feature type="transmembrane region" description="Helical" evidence="16">
    <location>
        <begin position="111"/>
        <end position="131"/>
    </location>
</feature>
<evidence type="ECO:0000256" key="16">
    <source>
        <dbReference type="RuleBase" id="RU003404"/>
    </source>
</evidence>
<proteinExistence type="inferred from homology"/>
<keyword evidence="6 16" id="KW-0812">Transmembrane</keyword>
<evidence type="ECO:0000256" key="1">
    <source>
        <dbReference type="ARBA" id="ARBA00004448"/>
    </source>
</evidence>
<dbReference type="InterPro" id="IPR001516">
    <property type="entry name" value="Proton_antipo_N"/>
</dbReference>
<dbReference type="GO" id="GO:0008137">
    <property type="term" value="F:NADH dehydrogenase (ubiquinone) activity"/>
    <property type="evidence" value="ECO:0007669"/>
    <property type="project" value="UniProtKB-EC"/>
</dbReference>
<feature type="transmembrane region" description="Helical" evidence="16">
    <location>
        <begin position="152"/>
        <end position="174"/>
    </location>
</feature>
<keyword evidence="14 16" id="KW-0472">Membrane</keyword>
<evidence type="ECO:0000256" key="6">
    <source>
        <dbReference type="ARBA" id="ARBA00022692"/>
    </source>
</evidence>
<evidence type="ECO:0000256" key="4">
    <source>
        <dbReference type="ARBA" id="ARBA00022448"/>
    </source>
</evidence>
<dbReference type="Pfam" id="PF00662">
    <property type="entry name" value="Proton_antipo_N"/>
    <property type="match status" value="1"/>
</dbReference>
<feature type="transmembrane region" description="Helical" evidence="16">
    <location>
        <begin position="246"/>
        <end position="264"/>
    </location>
</feature>
<feature type="transmembrane region" description="Helical" evidence="16">
    <location>
        <begin position="12"/>
        <end position="31"/>
    </location>
</feature>
<comment type="similarity">
    <text evidence="16">Belongs to the complex I subunit 5 family.</text>
</comment>
<dbReference type="GO" id="GO:0005743">
    <property type="term" value="C:mitochondrial inner membrane"/>
    <property type="evidence" value="ECO:0007669"/>
    <property type="project" value="UniProtKB-SubCell"/>
</dbReference>
<feature type="transmembrane region" description="Helical" evidence="16">
    <location>
        <begin position="295"/>
        <end position="317"/>
    </location>
</feature>
<feature type="transmembrane region" description="Helical" evidence="16">
    <location>
        <begin position="485"/>
        <end position="506"/>
    </location>
</feature>
<evidence type="ECO:0000256" key="13">
    <source>
        <dbReference type="ARBA" id="ARBA00023128"/>
    </source>
</evidence>
<geneLocation type="mitochondrion" evidence="20"/>
<feature type="transmembrane region" description="Helical" evidence="16">
    <location>
        <begin position="423"/>
        <end position="441"/>
    </location>
</feature>
<dbReference type="PANTHER" id="PTHR42829:SF2">
    <property type="entry name" value="NADH-UBIQUINONE OXIDOREDUCTASE CHAIN 5"/>
    <property type="match status" value="1"/>
</dbReference>
<feature type="transmembrane region" description="Helical" evidence="16">
    <location>
        <begin position="86"/>
        <end position="105"/>
    </location>
</feature>
<keyword evidence="10 16" id="KW-1133">Transmembrane helix</keyword>
<evidence type="ECO:0000259" key="19">
    <source>
        <dbReference type="Pfam" id="PF06455"/>
    </source>
</evidence>
<evidence type="ECO:0000256" key="5">
    <source>
        <dbReference type="ARBA" id="ARBA00022660"/>
    </source>
</evidence>
<organism evidence="20">
    <name type="scientific">Haementeria officinalis</name>
    <name type="common">Mexican leech</name>
    <dbReference type="NCBI Taxonomy" id="6410"/>
    <lineage>
        <taxon>Eukaryota</taxon>
        <taxon>Metazoa</taxon>
        <taxon>Spiralia</taxon>
        <taxon>Lophotrochozoa</taxon>
        <taxon>Annelida</taxon>
        <taxon>Clitellata</taxon>
        <taxon>Hirudinea</taxon>
        <taxon>Rhynchobdellida</taxon>
        <taxon>Glossiphoniidae</taxon>
        <taxon>Haementeria</taxon>
    </lineage>
</organism>
<accession>A0A175D1F4</accession>
<evidence type="ECO:0000256" key="3">
    <source>
        <dbReference type="ARBA" id="ARBA00021096"/>
    </source>
</evidence>
<dbReference type="PRINTS" id="PR01435">
    <property type="entry name" value="NPOXDRDTASE5"/>
</dbReference>
<evidence type="ECO:0000256" key="9">
    <source>
        <dbReference type="ARBA" id="ARBA00022982"/>
    </source>
</evidence>
<gene>
    <name evidence="20" type="primary">nad5</name>
</gene>
<feature type="transmembrane region" description="Helical" evidence="16">
    <location>
        <begin position="453"/>
        <end position="473"/>
    </location>
</feature>
<name>A0A175D1F4_HAEOF</name>
<evidence type="ECO:0000259" key="18">
    <source>
        <dbReference type="Pfam" id="PF00662"/>
    </source>
</evidence>
<feature type="domain" description="NADH:quinone oxidoreductase/Mrp antiporter transmembrane" evidence="17">
    <location>
        <begin position="109"/>
        <end position="382"/>
    </location>
</feature>
<keyword evidence="9" id="KW-0249">Electron transport</keyword>
<dbReference type="GO" id="GO:0003954">
    <property type="term" value="F:NADH dehydrogenase activity"/>
    <property type="evidence" value="ECO:0007669"/>
    <property type="project" value="TreeGrafter"/>
</dbReference>
<comment type="function">
    <text evidence="16">Core subunit of the mitochondrial membrane respiratory chain NADH dehydrogenase (Complex I) which catalyzes electron transfer from NADH through the respiratory chain, using ubiquinone as an electron acceptor. Essential for the catalytic activity and assembly of complex I.</text>
</comment>
<evidence type="ECO:0000256" key="12">
    <source>
        <dbReference type="ARBA" id="ARBA00023075"/>
    </source>
</evidence>
<reference evidence="20" key="1">
    <citation type="journal article" date="2016" name="PLoS ONE">
        <title>Comparative Mitogenomics of Leeches (Annelida: Clitellata): Genome Conservation and Placobdella-Specific trnD Gene Duplication.</title>
        <authorList>
            <person name="Oceguera-Figueroa A."/>
            <person name="Manzano-Marin A."/>
            <person name="Kvist S."/>
            <person name="Moya A."/>
            <person name="Siddall M.E."/>
            <person name="Latorre A."/>
        </authorList>
    </citation>
    <scope>NUCLEOTIDE SEQUENCE</scope>
    <source>
        <strain evidence="20">GTOCOR</strain>
    </source>
</reference>
<evidence type="ECO:0000256" key="2">
    <source>
        <dbReference type="ARBA" id="ARBA00012944"/>
    </source>
</evidence>
<evidence type="ECO:0000313" key="20">
    <source>
        <dbReference type="EMBL" id="CVK87298.1"/>
    </source>
</evidence>
<evidence type="ECO:0000256" key="10">
    <source>
        <dbReference type="ARBA" id="ARBA00022989"/>
    </source>
</evidence>
<dbReference type="AlphaFoldDB" id="A0A175D1F4"/>
<dbReference type="InterPro" id="IPR003945">
    <property type="entry name" value="NU5C-like"/>
</dbReference>
<keyword evidence="8" id="KW-1278">Translocase</keyword>
<dbReference type="GO" id="GO:0015990">
    <property type="term" value="P:electron transport coupled proton transport"/>
    <property type="evidence" value="ECO:0007669"/>
    <property type="project" value="TreeGrafter"/>
</dbReference>
<dbReference type="Pfam" id="PF00361">
    <property type="entry name" value="Proton_antipo_M"/>
    <property type="match status" value="1"/>
</dbReference>
<feature type="domain" description="NADH-Ubiquinone oxidoreductase (complex I) chain 5 N-terminal" evidence="18">
    <location>
        <begin position="48"/>
        <end position="90"/>
    </location>
</feature>
<keyword evidence="12 16" id="KW-0830">Ubiquinone</keyword>
<dbReference type="Pfam" id="PF06455">
    <property type="entry name" value="NADH5_C"/>
    <property type="match status" value="1"/>
</dbReference>
<evidence type="ECO:0000256" key="14">
    <source>
        <dbReference type="ARBA" id="ARBA00023136"/>
    </source>
</evidence>
<evidence type="ECO:0000256" key="7">
    <source>
        <dbReference type="ARBA" id="ARBA00022792"/>
    </source>
</evidence>
<keyword evidence="7" id="KW-0999">Mitochondrion inner membrane</keyword>
<evidence type="ECO:0000256" key="15">
    <source>
        <dbReference type="ARBA" id="ARBA00049551"/>
    </source>
</evidence>
<feature type="transmembrane region" description="Helical" evidence="16">
    <location>
        <begin position="380"/>
        <end position="402"/>
    </location>
</feature>
<feature type="domain" description="NADH dehydrogenase subunit 5 C-terminal" evidence="19">
    <location>
        <begin position="392"/>
        <end position="566"/>
    </location>
</feature>
<dbReference type="PANTHER" id="PTHR42829">
    <property type="entry name" value="NADH-UBIQUINONE OXIDOREDUCTASE CHAIN 5"/>
    <property type="match status" value="1"/>
</dbReference>
<evidence type="ECO:0000259" key="17">
    <source>
        <dbReference type="Pfam" id="PF00361"/>
    </source>
</evidence>
<evidence type="ECO:0000256" key="8">
    <source>
        <dbReference type="ARBA" id="ARBA00022967"/>
    </source>
</evidence>
<sequence>MIKKSIALYCPKILMLLAFILFIMSLNMLYLNKYFIMEWELISMLLTPVNITIIFDIKGLLFSSVVLFISSNVLYFSTIYMKDDKFIDRFTILTLLFVLSMNLLIYIPNMIVLLLGWDGLGITSFILVIYYQNSKSLAAGMITAMTNRIGDVMILLSIAMTVNQGHWNIISMWVDNSFNYLQTFMILVAAITKSAQMPFSSWLPAAMAAPTPVSALVHSSTLVTAGVFLLIRFYPFLSNMLWFNKTLLFIAVMTMTMAGLAAITENDMKKIIALSTLSQLGLMMTSLGLDLPLLTYFHMVVHAMFKALLFICAGVMIHNHMHSQDLRWMGNLVNQLPITSSCIMIANLAMCGFPFLAAFYTKDSILELSVLSMNNMFTLILIYASLGITSFYSLRFSSYVLWTPFNSLPFYALEEPKSVKFPMILLSLPSIMSGLFLWWFYPFISPSMNISTMVMLLPLIMVIIGFLLSWFWTKLNKNLNYKLQMYLSLMWYLTPTSTQFVMGVYMKLSKMYLELVDQSWLEYFGGLGMHKNLMSLSNMYMKINSANPLNYIILSFSTFIFMVYLMI</sequence>
<dbReference type="InterPro" id="IPR001750">
    <property type="entry name" value="ND/Mrp_TM"/>
</dbReference>
<evidence type="ECO:0000256" key="11">
    <source>
        <dbReference type="ARBA" id="ARBA00023027"/>
    </source>
</evidence>
<feature type="transmembrane region" description="Helical" evidence="16">
    <location>
        <begin position="338"/>
        <end position="360"/>
    </location>
</feature>